<dbReference type="InterPro" id="IPR001944">
    <property type="entry name" value="Glycoside_Hdrlase_35"/>
</dbReference>
<dbReference type="Proteomes" id="UP000195402">
    <property type="component" value="Unassembled WGS sequence"/>
</dbReference>
<feature type="domain" description="SUEL-type lectin" evidence="10">
    <location>
        <begin position="753"/>
        <end position="839"/>
    </location>
</feature>
<evidence type="ECO:0000256" key="4">
    <source>
        <dbReference type="ARBA" id="ARBA00022729"/>
    </source>
</evidence>
<dbReference type="Gene3D" id="3.20.20.80">
    <property type="entry name" value="Glycosidases"/>
    <property type="match status" value="1"/>
</dbReference>
<dbReference type="Pfam" id="PF01301">
    <property type="entry name" value="Glyco_hydro_35"/>
    <property type="match status" value="1"/>
</dbReference>
<evidence type="ECO:0000313" key="12">
    <source>
        <dbReference type="Proteomes" id="UP000195402"/>
    </source>
</evidence>
<evidence type="ECO:0000256" key="5">
    <source>
        <dbReference type="ARBA" id="ARBA00022801"/>
    </source>
</evidence>
<dbReference type="EC" id="3.2.1.23" evidence="3 7"/>
<dbReference type="PRINTS" id="PR00742">
    <property type="entry name" value="GLHYDRLASE35"/>
</dbReference>
<dbReference type="FunCoup" id="A0A200Q6U9">
    <property type="interactions" value="172"/>
</dbReference>
<dbReference type="SUPFAM" id="SSF51445">
    <property type="entry name" value="(Trans)glycosidases"/>
    <property type="match status" value="1"/>
</dbReference>
<dbReference type="CDD" id="cd22842">
    <property type="entry name" value="Gal_Rha_Lectin_BGal"/>
    <property type="match status" value="1"/>
</dbReference>
<dbReference type="STRING" id="56857.A0A200Q6U9"/>
<dbReference type="FunFam" id="2.60.120.260:FF:000076">
    <property type="entry name" value="Beta-galactosidase"/>
    <property type="match status" value="1"/>
</dbReference>
<dbReference type="PROSITE" id="PS50228">
    <property type="entry name" value="SUEL_LECTIN"/>
    <property type="match status" value="1"/>
</dbReference>
<evidence type="ECO:0000256" key="7">
    <source>
        <dbReference type="RuleBase" id="RU000675"/>
    </source>
</evidence>
<dbReference type="Pfam" id="PF17834">
    <property type="entry name" value="GHD"/>
    <property type="match status" value="1"/>
</dbReference>
<dbReference type="InterPro" id="IPR019801">
    <property type="entry name" value="Glyco_hydro_35_CS"/>
</dbReference>
<evidence type="ECO:0000256" key="8">
    <source>
        <dbReference type="RuleBase" id="RU003679"/>
    </source>
</evidence>
<evidence type="ECO:0000256" key="9">
    <source>
        <dbReference type="SAM" id="SignalP"/>
    </source>
</evidence>
<dbReference type="InterPro" id="IPR031330">
    <property type="entry name" value="Gly_Hdrlase_35_cat"/>
</dbReference>
<sequence length="853" mass="95449">METNSVSKLFILVLLLGLLQLIHCSVTYDRKAIIISGHRRILISGSIHYPRSTPEMWGDLIQKAKDGGLDVIQTYVFWDGHEPTPGNYYFEGRYDLVRFIRTVQRAGLYVHLRIGPYVCAEWNFGGFPVWLKYVPGISFRTDNEPFKRAMQGFTEKIVQMMKNERLFESQGGPIIFSQIENEYGPFSQEFGAAGRAYMNWAANMAVGLNTGVPWVMCKEDDAPDPVINACNGFYCDAFSPNKPNKPKMWTEAWTGWFTEFGGTIHQRPVQDLAFSVARFIQKGGSFINYYMYHGGTNFGRTAGGPFITTSYDYDAPLDEYGLIRQPKYGHLKELHRAIKLSERALVSADPVITSLGSYQQAHVFSSKSGGCAAFLSNYNSESAARVRFNNMHYNLPPWSISILPDCRNVVFNTAKVGVQTSRMQMLQSNTQLLSWETYDEDISSLNDNKMITALGLLEQINVTRDTSDYLWYMTSVVLRPSEPCLHGGQWPILSVQSKGHALHVFINGKLSGSTYGTRENRQFTYTGSVNLHSGRNRIALLSITVGLPNVGTHFENWDSGVLGPVLLHGVDQGTRDLSWQKWSYQVGLKGEAMNLMHQDGISSVEWMEGSLVARRQQPLTWYKSYFNAPQGNEPLALDMWSMGKGQIWINGQSIGRYWTAWANGNCNRCSYSGTYRVPKCQVGCGKPTQRWYHVPRSWLRPTQNLLVVFEEIGGDASGISLVKRSVASVCADVSEWHPDIKNWQIESYGKSEELHKPKVHLRCAPGQSISAIKFASFGTPSGTCGSFQQGTCHSPSSYATLEKKCMGKQRCSLTISTSNFGGDPCPNVTKRVAVEAVCDSEITTSTESNSTRG</sequence>
<accession>A0A200Q6U9</accession>
<dbReference type="OMA" id="MWGDLIQ"/>
<dbReference type="PROSITE" id="PS01182">
    <property type="entry name" value="GLYCOSYL_HYDROL_F35"/>
    <property type="match status" value="1"/>
</dbReference>
<proteinExistence type="inferred from homology"/>
<dbReference type="Pfam" id="PF02140">
    <property type="entry name" value="SUEL_Lectin"/>
    <property type="match status" value="1"/>
</dbReference>
<keyword evidence="11" id="KW-0430">Lectin</keyword>
<evidence type="ECO:0000256" key="3">
    <source>
        <dbReference type="ARBA" id="ARBA00012756"/>
    </source>
</evidence>
<name>A0A200Q6U9_MACCD</name>
<gene>
    <name evidence="11" type="ORF">BVC80_857g21</name>
</gene>
<evidence type="ECO:0000256" key="6">
    <source>
        <dbReference type="ARBA" id="ARBA00023295"/>
    </source>
</evidence>
<feature type="chain" id="PRO_5013210612" description="Beta-galactosidase" evidence="9">
    <location>
        <begin position="25"/>
        <end position="853"/>
    </location>
</feature>
<comment type="caution">
    <text evidence="11">The sequence shown here is derived from an EMBL/GenBank/DDBJ whole genome shotgun (WGS) entry which is preliminary data.</text>
</comment>
<dbReference type="InParanoid" id="A0A200Q6U9"/>
<dbReference type="Pfam" id="PF21467">
    <property type="entry name" value="BetaGal_gal-bd"/>
    <property type="match status" value="2"/>
</dbReference>
<dbReference type="InterPro" id="IPR008979">
    <property type="entry name" value="Galactose-bd-like_sf"/>
</dbReference>
<dbReference type="InterPro" id="IPR041392">
    <property type="entry name" value="GHD"/>
</dbReference>
<dbReference type="FunFam" id="3.20.20.80:FF:000021">
    <property type="entry name" value="Beta-galactosidase"/>
    <property type="match status" value="1"/>
</dbReference>
<organism evidence="11 12">
    <name type="scientific">Macleaya cordata</name>
    <name type="common">Five-seeded plume-poppy</name>
    <name type="synonym">Bocconia cordata</name>
    <dbReference type="NCBI Taxonomy" id="56857"/>
    <lineage>
        <taxon>Eukaryota</taxon>
        <taxon>Viridiplantae</taxon>
        <taxon>Streptophyta</taxon>
        <taxon>Embryophyta</taxon>
        <taxon>Tracheophyta</taxon>
        <taxon>Spermatophyta</taxon>
        <taxon>Magnoliopsida</taxon>
        <taxon>Ranunculales</taxon>
        <taxon>Papaveraceae</taxon>
        <taxon>Papaveroideae</taxon>
        <taxon>Macleaya</taxon>
    </lineage>
</organism>
<evidence type="ECO:0000313" key="11">
    <source>
        <dbReference type="EMBL" id="OVA06185.1"/>
    </source>
</evidence>
<dbReference type="EMBL" id="MVGT01002934">
    <property type="protein sequence ID" value="OVA06185.1"/>
    <property type="molecule type" value="Genomic_DNA"/>
</dbReference>
<protein>
    <recommendedName>
        <fullName evidence="3 7">Beta-galactosidase</fullName>
        <ecNumber evidence="3 7">3.2.1.23</ecNumber>
    </recommendedName>
</protein>
<dbReference type="GO" id="GO:0004565">
    <property type="term" value="F:beta-galactosidase activity"/>
    <property type="evidence" value="ECO:0007669"/>
    <property type="project" value="UniProtKB-EC"/>
</dbReference>
<dbReference type="OrthoDB" id="1657402at2759"/>
<dbReference type="FunFam" id="2.60.120.260:FF:000142">
    <property type="entry name" value="Beta-galactosidase"/>
    <property type="match status" value="1"/>
</dbReference>
<dbReference type="FunFam" id="2.60.120.740:FF:000002">
    <property type="entry name" value="Beta-galactosidase"/>
    <property type="match status" value="1"/>
</dbReference>
<feature type="signal peptide" evidence="9">
    <location>
        <begin position="1"/>
        <end position="24"/>
    </location>
</feature>
<dbReference type="PANTHER" id="PTHR23421">
    <property type="entry name" value="BETA-GALACTOSIDASE RELATED"/>
    <property type="match status" value="1"/>
</dbReference>
<keyword evidence="4 9" id="KW-0732">Signal</keyword>
<dbReference type="SUPFAM" id="SSF49785">
    <property type="entry name" value="Galactose-binding domain-like"/>
    <property type="match status" value="2"/>
</dbReference>
<comment type="similarity">
    <text evidence="2 8">Belongs to the glycosyl hydrolase 35 family.</text>
</comment>
<keyword evidence="5 7" id="KW-0378">Hydrolase</keyword>
<dbReference type="AlphaFoldDB" id="A0A200Q6U9"/>
<comment type="catalytic activity">
    <reaction evidence="1 7">
        <text>Hydrolysis of terminal non-reducing beta-D-galactose residues in beta-D-galactosides.</text>
        <dbReference type="EC" id="3.2.1.23"/>
    </reaction>
</comment>
<dbReference type="Gene3D" id="2.60.120.260">
    <property type="entry name" value="Galactose-binding domain-like"/>
    <property type="match status" value="1"/>
</dbReference>
<dbReference type="GO" id="GO:0009505">
    <property type="term" value="C:plant-type cell wall"/>
    <property type="evidence" value="ECO:0007669"/>
    <property type="project" value="UniProtKB-ARBA"/>
</dbReference>
<keyword evidence="6 7" id="KW-0326">Glycosidase</keyword>
<dbReference type="FunFam" id="2.60.120.260:FF:000061">
    <property type="entry name" value="Beta-galactosidase"/>
    <property type="match status" value="1"/>
</dbReference>
<evidence type="ECO:0000256" key="2">
    <source>
        <dbReference type="ARBA" id="ARBA00009809"/>
    </source>
</evidence>
<dbReference type="InterPro" id="IPR048913">
    <property type="entry name" value="BetaGal_gal-bd"/>
</dbReference>
<dbReference type="Gene3D" id="2.60.120.740">
    <property type="match status" value="1"/>
</dbReference>
<keyword evidence="12" id="KW-1185">Reference proteome</keyword>
<evidence type="ECO:0000259" key="10">
    <source>
        <dbReference type="PROSITE" id="PS50228"/>
    </source>
</evidence>
<dbReference type="GO" id="GO:0005975">
    <property type="term" value="P:carbohydrate metabolic process"/>
    <property type="evidence" value="ECO:0007669"/>
    <property type="project" value="InterPro"/>
</dbReference>
<dbReference type="InterPro" id="IPR017853">
    <property type="entry name" value="GH"/>
</dbReference>
<evidence type="ECO:0000256" key="1">
    <source>
        <dbReference type="ARBA" id="ARBA00001412"/>
    </source>
</evidence>
<reference evidence="11 12" key="1">
    <citation type="journal article" date="2017" name="Mol. Plant">
        <title>The Genome of Medicinal Plant Macleaya cordata Provides New Insights into Benzylisoquinoline Alkaloids Metabolism.</title>
        <authorList>
            <person name="Liu X."/>
            <person name="Liu Y."/>
            <person name="Huang P."/>
            <person name="Ma Y."/>
            <person name="Qing Z."/>
            <person name="Tang Q."/>
            <person name="Cao H."/>
            <person name="Cheng P."/>
            <person name="Zheng Y."/>
            <person name="Yuan Z."/>
            <person name="Zhou Y."/>
            <person name="Liu J."/>
            <person name="Tang Z."/>
            <person name="Zhuo Y."/>
            <person name="Zhang Y."/>
            <person name="Yu L."/>
            <person name="Huang J."/>
            <person name="Yang P."/>
            <person name="Peng Q."/>
            <person name="Zhang J."/>
            <person name="Jiang W."/>
            <person name="Zhang Z."/>
            <person name="Lin K."/>
            <person name="Ro D.K."/>
            <person name="Chen X."/>
            <person name="Xiong X."/>
            <person name="Shang Y."/>
            <person name="Huang S."/>
            <person name="Zeng J."/>
        </authorList>
    </citation>
    <scope>NUCLEOTIDE SEQUENCE [LARGE SCALE GENOMIC DNA]</scope>
    <source>
        <strain evidence="12">cv. BLH2017</strain>
        <tissue evidence="11">Root</tissue>
    </source>
</reference>
<dbReference type="InterPro" id="IPR000922">
    <property type="entry name" value="Lectin_gal-bd_dom"/>
</dbReference>
<dbReference type="GO" id="GO:0030246">
    <property type="term" value="F:carbohydrate binding"/>
    <property type="evidence" value="ECO:0007669"/>
    <property type="project" value="UniProtKB-KW"/>
</dbReference>
<dbReference type="InterPro" id="IPR043159">
    <property type="entry name" value="Lectin_gal-bd_sf"/>
</dbReference>